<dbReference type="PANTHER" id="PTHR21310">
    <property type="entry name" value="AMINOGLYCOSIDE PHOSPHOTRANSFERASE-RELATED-RELATED"/>
    <property type="match status" value="1"/>
</dbReference>
<dbReference type="SUPFAM" id="SSF56112">
    <property type="entry name" value="Protein kinase-like (PK-like)"/>
    <property type="match status" value="1"/>
</dbReference>
<sequence length="551" mass="64172">MDPIQRFQRPPLTYDDALKTDSNIIHELQYDKATHKFYNDLWREKDTIAALVRHHLGLRERDACIVEPPKLWMRGAFNVCVPIWTGSDAASGRKLIMRCAMPHKLAEARYPGTVDEKMRCETATYVWMQERCPDIPIPQLYGFGFYNHRHVSLPSPPSPPSPSPVSQLLTCSCINWLSLVQFTHHTHRPWYIRIVHYFRHLLRDFLGYPTLLSHYVAHPSSLHFPSAYLLLEHVRSDTSRMLAVSFNQGREDSARRQNLFHGMARIMLSLARIPQPHIGSFRFHDDSTITLTNRPLVCTTMLLENDGTPRMMQKDDIYLSTESYVADMSAFHDQRLLSHPNAIFSESSCRGEMAIKMLIRGLAHHYIERQRRNGPFLLQMTDLHIGNIFVDDEWNITRLIDLEWMCALPAEMMEPPYWLTGRAIDGLKGEHLEEFKQVRDEFVGIFEEEERKGTAQHGISLTQIIRHTWDSGGVWFWYALTSINAMYSLFNQHMCPRFSSALLFRDEEVLSRFWAEGSAEIVKERLRAHGQYSDEVEKLFGRGQEKQEEIR</sequence>
<dbReference type="EMBL" id="PKSG01000560">
    <property type="protein sequence ID" value="POR34249.1"/>
    <property type="molecule type" value="Genomic_DNA"/>
</dbReference>
<dbReference type="Proteomes" id="UP000237481">
    <property type="component" value="Unassembled WGS sequence"/>
</dbReference>
<dbReference type="OrthoDB" id="3645574at2759"/>
<comment type="caution">
    <text evidence="1">The sequence shown here is derived from an EMBL/GenBank/DDBJ whole genome shotgun (WGS) entry which is preliminary data.</text>
</comment>
<keyword evidence="2" id="KW-1185">Reference proteome</keyword>
<evidence type="ECO:0000313" key="2">
    <source>
        <dbReference type="Proteomes" id="UP000237481"/>
    </source>
</evidence>
<dbReference type="InterPro" id="IPR011009">
    <property type="entry name" value="Kinase-like_dom_sf"/>
</dbReference>
<dbReference type="AlphaFoldDB" id="A0A2S4KVN8"/>
<gene>
    <name evidence="1" type="ORF">TPAR_05549</name>
</gene>
<proteinExistence type="predicted"/>
<dbReference type="STRING" id="94208.A0A2S4KVN8"/>
<evidence type="ECO:0008006" key="3">
    <source>
        <dbReference type="Google" id="ProtNLM"/>
    </source>
</evidence>
<organism evidence="1 2">
    <name type="scientific">Tolypocladium paradoxum</name>
    <dbReference type="NCBI Taxonomy" id="94208"/>
    <lineage>
        <taxon>Eukaryota</taxon>
        <taxon>Fungi</taxon>
        <taxon>Dikarya</taxon>
        <taxon>Ascomycota</taxon>
        <taxon>Pezizomycotina</taxon>
        <taxon>Sordariomycetes</taxon>
        <taxon>Hypocreomycetidae</taxon>
        <taxon>Hypocreales</taxon>
        <taxon>Ophiocordycipitaceae</taxon>
        <taxon>Tolypocladium</taxon>
    </lineage>
</organism>
<protein>
    <recommendedName>
        <fullName evidence="3">Aminoglycoside phosphotransferase domain-containing protein</fullName>
    </recommendedName>
</protein>
<accession>A0A2S4KVN8</accession>
<name>A0A2S4KVN8_9HYPO</name>
<dbReference type="PANTHER" id="PTHR21310:SF37">
    <property type="entry name" value="AMINOGLYCOSIDE PHOSPHOTRANSFERASE DOMAIN-CONTAINING PROTEIN"/>
    <property type="match status" value="1"/>
</dbReference>
<reference evidence="1 2" key="1">
    <citation type="submission" date="2018-01" db="EMBL/GenBank/DDBJ databases">
        <title>Harnessing the power of phylogenomics to disentangle the directionality and signatures of interkingdom host jumping in the parasitic fungal genus Tolypocladium.</title>
        <authorList>
            <person name="Quandt C.A."/>
            <person name="Patterson W."/>
            <person name="Spatafora J.W."/>
        </authorList>
    </citation>
    <scope>NUCLEOTIDE SEQUENCE [LARGE SCALE GENOMIC DNA]</scope>
    <source>
        <strain evidence="1 2">NRBC 100945</strain>
    </source>
</reference>
<dbReference type="InterPro" id="IPR051678">
    <property type="entry name" value="AGP_Transferase"/>
</dbReference>
<evidence type="ECO:0000313" key="1">
    <source>
        <dbReference type="EMBL" id="POR34249.1"/>
    </source>
</evidence>